<dbReference type="InterPro" id="IPR012093">
    <property type="entry name" value="Pirin"/>
</dbReference>
<dbReference type="Proteomes" id="UP001363151">
    <property type="component" value="Unassembled WGS sequence"/>
</dbReference>
<protein>
    <submittedName>
        <fullName evidence="1">Quercetin 2,3-dioxygenase</fullName>
    </submittedName>
</protein>
<dbReference type="Gene3D" id="2.60.120.10">
    <property type="entry name" value="Jelly Rolls"/>
    <property type="match status" value="1"/>
</dbReference>
<dbReference type="SUPFAM" id="SSF51182">
    <property type="entry name" value="RmlC-like cupins"/>
    <property type="match status" value="1"/>
</dbReference>
<organism evidence="1 2">
    <name type="scientific">Aureococcus anophagefferens</name>
    <name type="common">Harmful bloom alga</name>
    <dbReference type="NCBI Taxonomy" id="44056"/>
    <lineage>
        <taxon>Eukaryota</taxon>
        <taxon>Sar</taxon>
        <taxon>Stramenopiles</taxon>
        <taxon>Ochrophyta</taxon>
        <taxon>Pelagophyceae</taxon>
        <taxon>Pelagomonadales</taxon>
        <taxon>Pelagomonadaceae</taxon>
        <taxon>Aureococcus</taxon>
    </lineage>
</organism>
<dbReference type="EMBL" id="JBBJCI010000141">
    <property type="protein sequence ID" value="KAK7242734.1"/>
    <property type="molecule type" value="Genomic_DNA"/>
</dbReference>
<proteinExistence type="predicted"/>
<reference evidence="1 2" key="1">
    <citation type="submission" date="2024-03" db="EMBL/GenBank/DDBJ databases">
        <title>Aureococcus anophagefferens CCMP1851 and Kratosvirus quantuckense: Draft genome of a second virus-susceptible host strain in the model system.</title>
        <authorList>
            <person name="Chase E."/>
            <person name="Truchon A.R."/>
            <person name="Schepens W."/>
            <person name="Wilhelm S.W."/>
        </authorList>
    </citation>
    <scope>NUCLEOTIDE SEQUENCE [LARGE SCALE GENOMIC DNA]</scope>
    <source>
        <strain evidence="1 2">CCMP1851</strain>
    </source>
</reference>
<dbReference type="PANTHER" id="PTHR13903">
    <property type="entry name" value="PIRIN-RELATED"/>
    <property type="match status" value="1"/>
</dbReference>
<dbReference type="PANTHER" id="PTHR13903:SF31">
    <property type="entry name" value="CUPIN-DOMAIN CONTAINING PROTEIN"/>
    <property type="match status" value="1"/>
</dbReference>
<gene>
    <name evidence="1" type="ORF">SO694_00016484</name>
</gene>
<dbReference type="CDD" id="cd02247">
    <property type="entry name" value="cupin_pirin_C"/>
    <property type="match status" value="1"/>
</dbReference>
<evidence type="ECO:0000313" key="2">
    <source>
        <dbReference type="Proteomes" id="UP001363151"/>
    </source>
</evidence>
<name>A0ABR1G275_AURAN</name>
<dbReference type="InterPro" id="IPR014710">
    <property type="entry name" value="RmlC-like_jellyroll"/>
</dbReference>
<evidence type="ECO:0000313" key="1">
    <source>
        <dbReference type="EMBL" id="KAK7242734.1"/>
    </source>
</evidence>
<sequence>MTDEPPPPIVIADPALLALPPLADGEVVRDSGDRACVKPEAPCPVMFGAMHKLLGHKDVRGRGSHVPAVTHCDPFVLCDAIRLPKGARPPFCAHPHSGVGVMTLLFQCAGGMRPWDNLNGPEAAPLLPGGVYHVDTGAGCVHDEPMDPLAASLPTMRANFDGGAPAPAASPGAHAWLMQLWYNAMAMDGASDAPLRPPSTRVRDPADVAVVAQDDGLRARVLAGAYRDAADGLRAAHPLVVLHVEVAKAGTLGPLPAGHNGFLWVLDGRLGAGDVELEFGAEGLCLLPPGGTALRLRNLGDAPAQALVALGAPHRRPYAKYVGYGGGFVHRDAAGVEAAMAEYERDPRHYGRAAAGATRAVDTSHLDLVGGFQDNGGPMLERPDGVVARFKNRGSSTEA</sequence>
<accession>A0ABR1G275</accession>
<dbReference type="InterPro" id="IPR011051">
    <property type="entry name" value="RmlC_Cupin_sf"/>
</dbReference>
<keyword evidence="2" id="KW-1185">Reference proteome</keyword>
<comment type="caution">
    <text evidence="1">The sequence shown here is derived from an EMBL/GenBank/DDBJ whole genome shotgun (WGS) entry which is preliminary data.</text>
</comment>